<feature type="region of interest" description="Disordered" evidence="1">
    <location>
        <begin position="1"/>
        <end position="31"/>
    </location>
</feature>
<proteinExistence type="predicted"/>
<evidence type="ECO:0000313" key="3">
    <source>
        <dbReference type="Proteomes" id="UP000295680"/>
    </source>
</evidence>
<dbReference type="Proteomes" id="UP000295680">
    <property type="component" value="Unassembled WGS sequence"/>
</dbReference>
<keyword evidence="3" id="KW-1185">Reference proteome</keyword>
<dbReference type="EMBL" id="SLWS01000010">
    <property type="protein sequence ID" value="TCO53706.1"/>
    <property type="molecule type" value="Genomic_DNA"/>
</dbReference>
<evidence type="ECO:0000256" key="1">
    <source>
        <dbReference type="SAM" id="MobiDB-lite"/>
    </source>
</evidence>
<organism evidence="2 3">
    <name type="scientific">Actinocrispum wychmicini</name>
    <dbReference type="NCBI Taxonomy" id="1213861"/>
    <lineage>
        <taxon>Bacteria</taxon>
        <taxon>Bacillati</taxon>
        <taxon>Actinomycetota</taxon>
        <taxon>Actinomycetes</taxon>
        <taxon>Pseudonocardiales</taxon>
        <taxon>Pseudonocardiaceae</taxon>
        <taxon>Actinocrispum</taxon>
    </lineage>
</organism>
<accession>A0A4R2JAH0</accession>
<reference evidence="2 3" key="1">
    <citation type="submission" date="2019-03" db="EMBL/GenBank/DDBJ databases">
        <title>Genomic Encyclopedia of Type Strains, Phase IV (KMG-IV): sequencing the most valuable type-strain genomes for metagenomic binning, comparative biology and taxonomic classification.</title>
        <authorList>
            <person name="Goeker M."/>
        </authorList>
    </citation>
    <scope>NUCLEOTIDE SEQUENCE [LARGE SCALE GENOMIC DNA]</scope>
    <source>
        <strain evidence="2 3">DSM 45934</strain>
    </source>
</reference>
<comment type="caution">
    <text evidence="2">The sequence shown here is derived from an EMBL/GenBank/DDBJ whole genome shotgun (WGS) entry which is preliminary data.</text>
</comment>
<feature type="compositionally biased region" description="Polar residues" evidence="1">
    <location>
        <begin position="1"/>
        <end position="11"/>
    </location>
</feature>
<evidence type="ECO:0000313" key="2">
    <source>
        <dbReference type="EMBL" id="TCO53706.1"/>
    </source>
</evidence>
<feature type="region of interest" description="Disordered" evidence="1">
    <location>
        <begin position="69"/>
        <end position="107"/>
    </location>
</feature>
<gene>
    <name evidence="2" type="ORF">EV192_110296</name>
</gene>
<protein>
    <submittedName>
        <fullName evidence="2">Uncharacterized protein</fullName>
    </submittedName>
</protein>
<sequence>MTSTAAQANHTHTPEKRVPAQHTPSRSGVSLPYGLGGANHIWHVVSEPSKIVRSAYGNQQQAGAIRTETQAGHHVPDMIPLGRPYGRETPRPRQLKQPGIPNKGLPLGGLPERRAKNLFSPGPMGSGPESKVEPEPIRVQEAFHVLHESAGFVAAYSLGTQEVVVFGAVEQGCVFGGEAGQFG</sequence>
<name>A0A4R2JAH0_9PSEU</name>
<dbReference type="AlphaFoldDB" id="A0A4R2JAH0"/>